<proteinExistence type="predicted"/>
<reference evidence="1" key="1">
    <citation type="submission" date="2021-01" db="EMBL/GenBank/DDBJ databases">
        <authorList>
            <person name="Kaushik A."/>
        </authorList>
    </citation>
    <scope>NUCLEOTIDE SEQUENCE</scope>
    <source>
        <strain evidence="1">AG1-1C</strain>
    </source>
</reference>
<sequence>MMTTQQGSIKSSHDIRSHPSAAILLDRSENSIIATARNKTRSALLSTKGIVDSLYGSRLYVLGFGSRKKGAEETARRVNQYAARALLHGEPEDGSEIFPPVAGRPTASKKLVEKFDLQAAVDAGLLKVK</sequence>
<evidence type="ECO:0000313" key="2">
    <source>
        <dbReference type="Proteomes" id="UP000663846"/>
    </source>
</evidence>
<organism evidence="1 2">
    <name type="scientific">Rhizoctonia solani</name>
    <dbReference type="NCBI Taxonomy" id="456999"/>
    <lineage>
        <taxon>Eukaryota</taxon>
        <taxon>Fungi</taxon>
        <taxon>Dikarya</taxon>
        <taxon>Basidiomycota</taxon>
        <taxon>Agaricomycotina</taxon>
        <taxon>Agaricomycetes</taxon>
        <taxon>Cantharellales</taxon>
        <taxon>Ceratobasidiaceae</taxon>
        <taxon>Rhizoctonia</taxon>
    </lineage>
</organism>
<accession>A0A8H3GNC0</accession>
<evidence type="ECO:0000313" key="1">
    <source>
        <dbReference type="EMBL" id="CAE6459171.1"/>
    </source>
</evidence>
<name>A0A8H3GNC0_9AGAM</name>
<dbReference type="EMBL" id="CAJMWS010000691">
    <property type="protein sequence ID" value="CAE6459171.1"/>
    <property type="molecule type" value="Genomic_DNA"/>
</dbReference>
<comment type="caution">
    <text evidence="1">The sequence shown here is derived from an EMBL/GenBank/DDBJ whole genome shotgun (WGS) entry which is preliminary data.</text>
</comment>
<dbReference type="AlphaFoldDB" id="A0A8H3GNC0"/>
<protein>
    <submittedName>
        <fullName evidence="1">Uncharacterized protein</fullName>
    </submittedName>
</protein>
<gene>
    <name evidence="1" type="ORF">RDB_LOCUS156747</name>
</gene>
<dbReference type="Proteomes" id="UP000663846">
    <property type="component" value="Unassembled WGS sequence"/>
</dbReference>